<evidence type="ECO:0000313" key="1">
    <source>
        <dbReference type="EMBL" id="KOB70210.1"/>
    </source>
</evidence>
<gene>
    <name evidence="1" type="ORF">OBRU01_16219</name>
</gene>
<proteinExistence type="predicted"/>
<keyword evidence="2" id="KW-1185">Reference proteome</keyword>
<dbReference type="Proteomes" id="UP000037510">
    <property type="component" value="Unassembled WGS sequence"/>
</dbReference>
<evidence type="ECO:0000313" key="2">
    <source>
        <dbReference type="Proteomes" id="UP000037510"/>
    </source>
</evidence>
<sequence length="110" mass="11968">MASTSKPVSLPAPQPVVCPIPDLGEHFGPLNERLEIMTSKLRVLRDGMNQEQHPLVPSLDAELALAEVKGTLGEISRGVEELCRAERPQSYAQVVAKPAQHTNHPDSVLK</sequence>
<reference evidence="1 2" key="1">
    <citation type="journal article" date="2015" name="Genome Biol. Evol.">
        <title>The genome of winter moth (Operophtera brumata) provides a genomic perspective on sexual dimorphism and phenology.</title>
        <authorList>
            <person name="Derks M.F."/>
            <person name="Smit S."/>
            <person name="Salis L."/>
            <person name="Schijlen E."/>
            <person name="Bossers A."/>
            <person name="Mateman C."/>
            <person name="Pijl A.S."/>
            <person name="de Ridder D."/>
            <person name="Groenen M.A."/>
            <person name="Visser M.E."/>
            <person name="Megens H.J."/>
        </authorList>
    </citation>
    <scope>NUCLEOTIDE SEQUENCE [LARGE SCALE GENOMIC DNA]</scope>
    <source>
        <strain evidence="1">WM2013NL</strain>
        <tissue evidence="1">Head and thorax</tissue>
    </source>
</reference>
<comment type="caution">
    <text evidence="1">The sequence shown here is derived from an EMBL/GenBank/DDBJ whole genome shotgun (WGS) entry which is preliminary data.</text>
</comment>
<name>A0A0L7L481_OPEBR</name>
<protein>
    <submittedName>
        <fullName evidence="1">Polyphosphate kinase</fullName>
    </submittedName>
</protein>
<keyword evidence="1" id="KW-0808">Transferase</keyword>
<organism evidence="1 2">
    <name type="scientific">Operophtera brumata</name>
    <name type="common">Winter moth</name>
    <name type="synonym">Phalaena brumata</name>
    <dbReference type="NCBI Taxonomy" id="104452"/>
    <lineage>
        <taxon>Eukaryota</taxon>
        <taxon>Metazoa</taxon>
        <taxon>Ecdysozoa</taxon>
        <taxon>Arthropoda</taxon>
        <taxon>Hexapoda</taxon>
        <taxon>Insecta</taxon>
        <taxon>Pterygota</taxon>
        <taxon>Neoptera</taxon>
        <taxon>Endopterygota</taxon>
        <taxon>Lepidoptera</taxon>
        <taxon>Glossata</taxon>
        <taxon>Ditrysia</taxon>
        <taxon>Geometroidea</taxon>
        <taxon>Geometridae</taxon>
        <taxon>Larentiinae</taxon>
        <taxon>Operophtera</taxon>
    </lineage>
</organism>
<dbReference type="AlphaFoldDB" id="A0A0L7L481"/>
<dbReference type="GO" id="GO:0016301">
    <property type="term" value="F:kinase activity"/>
    <property type="evidence" value="ECO:0007669"/>
    <property type="project" value="UniProtKB-KW"/>
</dbReference>
<keyword evidence="1" id="KW-0418">Kinase</keyword>
<dbReference type="EMBL" id="JTDY01003069">
    <property type="protein sequence ID" value="KOB70210.1"/>
    <property type="molecule type" value="Genomic_DNA"/>
</dbReference>
<accession>A0A0L7L481</accession>